<keyword evidence="3" id="KW-1185">Reference proteome</keyword>
<proteinExistence type="predicted"/>
<feature type="region of interest" description="Disordered" evidence="1">
    <location>
        <begin position="1"/>
        <end position="24"/>
    </location>
</feature>
<sequence length="292" mass="30791">MNPEELQNFLGNSPLPGASGTGPLFEQLGESLQPITEFDTIEPREMLYHSGSDSINNLLDSVPAQYRNFSDPSGFVSTQFAEDSSTNVTETRVFGRLIRSTETETHTRDESLTVGNDTPLQTVFSHTVNESTQSTTLPLTPALNNSSTSFEETFSIDNDLLSAGLTHTDTSATLNESPLLDTHSTTLNLNIADQAEISLGLSDLSLGGERVLEAITLTYPGLEGEPSSLVLPVSTNLLVPLALGTAEGFANNPDPTALLDLVTGIADLPVPIGSLTGGSGISEGLPSLETLG</sequence>
<dbReference type="Proteomes" id="UP001165267">
    <property type="component" value="Unassembled WGS sequence"/>
</dbReference>
<accession>A0ABT1XF76</accession>
<dbReference type="RefSeq" id="WP_257511155.1">
    <property type="nucleotide sequence ID" value="NZ_JANKHG010000014.1"/>
</dbReference>
<gene>
    <name evidence="2" type="ORF">NSP04_04625</name>
</gene>
<comment type="caution">
    <text evidence="2">The sequence shown here is derived from an EMBL/GenBank/DDBJ whole genome shotgun (WGS) entry which is preliminary data.</text>
</comment>
<reference evidence="2" key="1">
    <citation type="submission" date="2022-07" db="EMBL/GenBank/DDBJ databases">
        <authorList>
            <person name="Xamxidin M."/>
        </authorList>
    </citation>
    <scope>NUCLEOTIDE SEQUENCE</scope>
    <source>
        <strain evidence="2">YS8-69</strain>
    </source>
</reference>
<evidence type="ECO:0000256" key="1">
    <source>
        <dbReference type="SAM" id="MobiDB-lite"/>
    </source>
</evidence>
<dbReference type="EMBL" id="JANKHG010000014">
    <property type="protein sequence ID" value="MCR2745928.1"/>
    <property type="molecule type" value="Genomic_DNA"/>
</dbReference>
<evidence type="ECO:0000313" key="3">
    <source>
        <dbReference type="Proteomes" id="UP001165267"/>
    </source>
</evidence>
<organism evidence="2 3">
    <name type="scientific">Limnobacter parvus</name>
    <dbReference type="NCBI Taxonomy" id="2939690"/>
    <lineage>
        <taxon>Bacteria</taxon>
        <taxon>Pseudomonadati</taxon>
        <taxon>Pseudomonadota</taxon>
        <taxon>Betaproteobacteria</taxon>
        <taxon>Burkholderiales</taxon>
        <taxon>Burkholderiaceae</taxon>
        <taxon>Limnobacter</taxon>
    </lineage>
</organism>
<evidence type="ECO:0000313" key="2">
    <source>
        <dbReference type="EMBL" id="MCR2745928.1"/>
    </source>
</evidence>
<protein>
    <submittedName>
        <fullName evidence="2">Uncharacterized protein</fullName>
    </submittedName>
</protein>
<name>A0ABT1XF76_9BURK</name>